<dbReference type="GO" id="GO:0032968">
    <property type="term" value="P:positive regulation of transcription elongation by RNA polymerase II"/>
    <property type="evidence" value="ECO:0007669"/>
    <property type="project" value="InterPro"/>
</dbReference>
<feature type="compositionally biased region" description="Basic and acidic residues" evidence="9">
    <location>
        <begin position="340"/>
        <end position="361"/>
    </location>
</feature>
<feature type="region of interest" description="Disordered" evidence="9">
    <location>
        <begin position="80"/>
        <end position="100"/>
    </location>
</feature>
<organism evidence="10 11">
    <name type="scientific">Stegodyphus mimosarum</name>
    <name type="common">African social velvet spider</name>
    <dbReference type="NCBI Taxonomy" id="407821"/>
    <lineage>
        <taxon>Eukaryota</taxon>
        <taxon>Metazoa</taxon>
        <taxon>Ecdysozoa</taxon>
        <taxon>Arthropoda</taxon>
        <taxon>Chelicerata</taxon>
        <taxon>Arachnida</taxon>
        <taxon>Araneae</taxon>
        <taxon>Araneomorphae</taxon>
        <taxon>Entelegynae</taxon>
        <taxon>Eresoidea</taxon>
        <taxon>Eresidae</taxon>
        <taxon>Stegodyphus</taxon>
    </lineage>
</organism>
<evidence type="ECO:0000313" key="10">
    <source>
        <dbReference type="EMBL" id="KFM75249.1"/>
    </source>
</evidence>
<dbReference type="AlphaFoldDB" id="A0A087UD10"/>
<feature type="compositionally biased region" description="Basic residues" evidence="9">
    <location>
        <begin position="255"/>
        <end position="265"/>
    </location>
</feature>
<accession>A0A087UD10</accession>
<evidence type="ECO:0000256" key="4">
    <source>
        <dbReference type="ARBA" id="ARBA00023125"/>
    </source>
</evidence>
<evidence type="ECO:0000256" key="9">
    <source>
        <dbReference type="SAM" id="MobiDB-lite"/>
    </source>
</evidence>
<keyword evidence="3 8" id="KW-0805">Transcription regulation</keyword>
<dbReference type="EMBL" id="KK119275">
    <property type="protein sequence ID" value="KFM75249.1"/>
    <property type="molecule type" value="Genomic_DNA"/>
</dbReference>
<comment type="similarity">
    <text evidence="2 8">Belongs to the TFIIF alpha subunit family.</text>
</comment>
<dbReference type="Pfam" id="PF05793">
    <property type="entry name" value="TFIIF_alpha"/>
    <property type="match status" value="1"/>
</dbReference>
<dbReference type="STRING" id="407821.A0A087UD10"/>
<dbReference type="GO" id="GO:0006367">
    <property type="term" value="P:transcription initiation at RNA polymerase II promoter"/>
    <property type="evidence" value="ECO:0007669"/>
    <property type="project" value="InterPro"/>
</dbReference>
<dbReference type="GO" id="GO:0016251">
    <property type="term" value="F:RNA polymerase II general transcription initiation factor activity"/>
    <property type="evidence" value="ECO:0007669"/>
    <property type="project" value="TreeGrafter"/>
</dbReference>
<gene>
    <name evidence="10" type="ORF">X975_14902</name>
</gene>
<reference evidence="10 11" key="1">
    <citation type="submission" date="2013-11" db="EMBL/GenBank/DDBJ databases">
        <title>Genome sequencing of Stegodyphus mimosarum.</title>
        <authorList>
            <person name="Bechsgaard J."/>
        </authorList>
    </citation>
    <scope>NUCLEOTIDE SEQUENCE [LARGE SCALE GENOMIC DNA]</scope>
</reference>
<feature type="region of interest" description="Disordered" evidence="9">
    <location>
        <begin position="1"/>
        <end position="27"/>
    </location>
</feature>
<feature type="compositionally biased region" description="Polar residues" evidence="9">
    <location>
        <begin position="392"/>
        <end position="406"/>
    </location>
</feature>
<evidence type="ECO:0000256" key="5">
    <source>
        <dbReference type="ARBA" id="ARBA00023163"/>
    </source>
</evidence>
<feature type="region of interest" description="Disordered" evidence="9">
    <location>
        <begin position="198"/>
        <end position="445"/>
    </location>
</feature>
<evidence type="ECO:0000256" key="1">
    <source>
        <dbReference type="ARBA" id="ARBA00004123"/>
    </source>
</evidence>
<keyword evidence="6 8" id="KW-0539">Nucleus</keyword>
<evidence type="ECO:0000256" key="8">
    <source>
        <dbReference type="RuleBase" id="RU366044"/>
    </source>
</evidence>
<feature type="non-terminal residue" evidence="10">
    <location>
        <position position="514"/>
    </location>
</feature>
<dbReference type="GO" id="GO:0001096">
    <property type="term" value="F:TFIIF-class transcription factor complex binding"/>
    <property type="evidence" value="ECO:0007669"/>
    <property type="project" value="TreeGrafter"/>
</dbReference>
<proteinExistence type="inferred from homology"/>
<feature type="compositionally biased region" description="Basic and acidic residues" evidence="9">
    <location>
        <begin position="302"/>
        <end position="322"/>
    </location>
</feature>
<comment type="subcellular location">
    <subcellularLocation>
        <location evidence="1 8">Nucleus</location>
    </subcellularLocation>
</comment>
<dbReference type="PANTHER" id="PTHR13011">
    <property type="entry name" value="TFIIF-ALPHA"/>
    <property type="match status" value="1"/>
</dbReference>
<dbReference type="InterPro" id="IPR036390">
    <property type="entry name" value="WH_DNA-bd_sf"/>
</dbReference>
<dbReference type="OMA" id="VTCGKTM"/>
<feature type="compositionally biased region" description="Acidic residues" evidence="9">
    <location>
        <begin position="323"/>
        <end position="339"/>
    </location>
</feature>
<dbReference type="InterPro" id="IPR036388">
    <property type="entry name" value="WH-like_DNA-bd_sf"/>
</dbReference>
<dbReference type="GO" id="GO:0005674">
    <property type="term" value="C:transcription factor TFIIF complex"/>
    <property type="evidence" value="ECO:0007669"/>
    <property type="project" value="TreeGrafter"/>
</dbReference>
<keyword evidence="5 8" id="KW-0804">Transcription</keyword>
<dbReference type="InterPro" id="IPR008851">
    <property type="entry name" value="TFIIF-alpha"/>
</dbReference>
<name>A0A087UD10_STEMI</name>
<comment type="function">
    <text evidence="7 8">TFIIF is a general transcription initiation factor that binds to RNA polymerase II and helps to recruit it to the initiation complex in collaboration with TFIIB. It promotes transcription elongation.</text>
</comment>
<dbReference type="PANTHER" id="PTHR13011:SF0">
    <property type="entry name" value="GENERAL TRANSCRIPTION FACTOR IIF SUBUNIT 1"/>
    <property type="match status" value="1"/>
</dbReference>
<dbReference type="InterPro" id="IPR011039">
    <property type="entry name" value="TFIIF_interaction"/>
</dbReference>
<feature type="compositionally biased region" description="Basic and acidic residues" evidence="9">
    <location>
        <begin position="86"/>
        <end position="95"/>
    </location>
</feature>
<dbReference type="OrthoDB" id="76676at2759"/>
<sequence>MASNESAVDAAKPNPGTSSAGNPQFQQEYIVKMPKNKSKRFNVMRFSNSHKVDVAKWTQVKMERENNLKEFKADEDLPKFGAGSEFGREQREESRRKKYGIVSKKYNPDDQPWILKLGGKGGKKYKGIREGGVTENASYYVFTQAADGTFEAYPVEEWYNFTPIQRYKALSAEEAEEEFGRRDKVLNYFSIMVRKRLQKEAADEEEEDGEKQNNKKKNKKQLKDFKISDMDDWAGDSSDSEKDEEGEEEEVSSKSAKKGKEKKKKEKVDDEGREESDEGDFDDREVDYITGSSSSEAELEDEKINRELKGVEDEEALRKLDASEDEEENEENKETEENPEQEKSPEAQKTKKQKKEEKDSSGDSSSDTSDSDFDEKKTHAVFMQKQSKKNGSDNSASSSRANTPTRLNAEGKDGHKASKRKLTDTSIPSAKKAKTDNHGGTTTFVSSLDGITEEAIRRYLSRKPMTASELLQKFKSKKTKLSSDQLVPKIADVLKKMDLVKRNVKGKMYLSLKS</sequence>
<keyword evidence="4 8" id="KW-0238">DNA-binding</keyword>
<dbReference type="SUPFAM" id="SSF50916">
    <property type="entry name" value="Rap30/74 interaction domains"/>
    <property type="match status" value="1"/>
</dbReference>
<keyword evidence="11" id="KW-1185">Reference proteome</keyword>
<feature type="compositionally biased region" description="Acidic residues" evidence="9">
    <location>
        <begin position="241"/>
        <end position="250"/>
    </location>
</feature>
<dbReference type="Gene3D" id="1.10.10.10">
    <property type="entry name" value="Winged helix-like DNA-binding domain superfamily/Winged helix DNA-binding domain"/>
    <property type="match status" value="1"/>
</dbReference>
<evidence type="ECO:0000256" key="3">
    <source>
        <dbReference type="ARBA" id="ARBA00023015"/>
    </source>
</evidence>
<dbReference type="Proteomes" id="UP000054359">
    <property type="component" value="Unassembled WGS sequence"/>
</dbReference>
<evidence type="ECO:0000256" key="2">
    <source>
        <dbReference type="ARBA" id="ARBA00005249"/>
    </source>
</evidence>
<evidence type="ECO:0000256" key="6">
    <source>
        <dbReference type="ARBA" id="ARBA00023242"/>
    </source>
</evidence>
<feature type="compositionally biased region" description="Acidic residues" evidence="9">
    <location>
        <begin position="269"/>
        <end position="285"/>
    </location>
</feature>
<evidence type="ECO:0000313" key="11">
    <source>
        <dbReference type="Proteomes" id="UP000054359"/>
    </source>
</evidence>
<protein>
    <recommendedName>
        <fullName evidence="8">Transcription initiation factor IIF subunit alpha</fullName>
    </recommendedName>
</protein>
<evidence type="ECO:0000256" key="7">
    <source>
        <dbReference type="ARBA" id="ARBA00025232"/>
    </source>
</evidence>
<dbReference type="GO" id="GO:0003677">
    <property type="term" value="F:DNA binding"/>
    <property type="evidence" value="ECO:0007669"/>
    <property type="project" value="UniProtKB-KW"/>
</dbReference>
<dbReference type="SUPFAM" id="SSF46785">
    <property type="entry name" value="Winged helix' DNA-binding domain"/>
    <property type="match status" value="1"/>
</dbReference>
<feature type="compositionally biased region" description="Polar residues" evidence="9">
    <location>
        <begin position="15"/>
        <end position="27"/>
    </location>
</feature>